<sequence>MIYLINNIILFSKVSEPESESWTQIVKFVALMFEGKKNHDTDVFPMKGPEQICAEMFMVRHLG</sequence>
<dbReference type="AlphaFoldDB" id="A0A3D8YI70"/>
<evidence type="ECO:0000313" key="2">
    <source>
        <dbReference type="Proteomes" id="UP000256373"/>
    </source>
</evidence>
<name>A0A3D8YI70_9BACT</name>
<accession>A0A3D8YI70</accession>
<reference evidence="1 2" key="1">
    <citation type="submission" date="2018-07" db="EMBL/GenBank/DDBJ databases">
        <title>Dyadobacter roseus sp. nov., isolated from rose rhizosphere soil.</title>
        <authorList>
            <person name="Chen L."/>
        </authorList>
    </citation>
    <scope>NUCLEOTIDE SEQUENCE [LARGE SCALE GENOMIC DNA]</scope>
    <source>
        <strain evidence="1 2">RS19</strain>
    </source>
</reference>
<organism evidence="1 2">
    <name type="scientific">Dyadobacter luteus</name>
    <dbReference type="NCBI Taxonomy" id="2259619"/>
    <lineage>
        <taxon>Bacteria</taxon>
        <taxon>Pseudomonadati</taxon>
        <taxon>Bacteroidota</taxon>
        <taxon>Cytophagia</taxon>
        <taxon>Cytophagales</taxon>
        <taxon>Spirosomataceae</taxon>
        <taxon>Dyadobacter</taxon>
    </lineage>
</organism>
<dbReference type="EMBL" id="QNUL01000001">
    <property type="protein sequence ID" value="REA64240.1"/>
    <property type="molecule type" value="Genomic_DNA"/>
</dbReference>
<protein>
    <submittedName>
        <fullName evidence="1">Uncharacterized protein</fullName>
    </submittedName>
</protein>
<comment type="caution">
    <text evidence="1">The sequence shown here is derived from an EMBL/GenBank/DDBJ whole genome shotgun (WGS) entry which is preliminary data.</text>
</comment>
<proteinExistence type="predicted"/>
<evidence type="ECO:0000313" key="1">
    <source>
        <dbReference type="EMBL" id="REA64240.1"/>
    </source>
</evidence>
<keyword evidence="2" id="KW-1185">Reference proteome</keyword>
<dbReference type="Proteomes" id="UP000256373">
    <property type="component" value="Unassembled WGS sequence"/>
</dbReference>
<gene>
    <name evidence="1" type="ORF">DSL64_01420</name>
</gene>